<dbReference type="EMBL" id="UOFH01000091">
    <property type="protein sequence ID" value="VAW59584.1"/>
    <property type="molecule type" value="Genomic_DNA"/>
</dbReference>
<name>A0A3B0XTX3_9ZZZZ</name>
<evidence type="ECO:0008006" key="2">
    <source>
        <dbReference type="Google" id="ProtNLM"/>
    </source>
</evidence>
<gene>
    <name evidence="1" type="ORF">MNBD_GAMMA08-5</name>
</gene>
<organism evidence="1">
    <name type="scientific">hydrothermal vent metagenome</name>
    <dbReference type="NCBI Taxonomy" id="652676"/>
    <lineage>
        <taxon>unclassified sequences</taxon>
        <taxon>metagenomes</taxon>
        <taxon>ecological metagenomes</taxon>
    </lineage>
</organism>
<reference evidence="1" key="1">
    <citation type="submission" date="2018-06" db="EMBL/GenBank/DDBJ databases">
        <authorList>
            <person name="Zhirakovskaya E."/>
        </authorList>
    </citation>
    <scope>NUCLEOTIDE SEQUENCE</scope>
</reference>
<dbReference type="AlphaFoldDB" id="A0A3B0XTX3"/>
<dbReference type="InterPro" id="IPR036410">
    <property type="entry name" value="HSP_DnaJ_Cys-rich_dom_sf"/>
</dbReference>
<dbReference type="SUPFAM" id="SSF57938">
    <property type="entry name" value="DnaJ/Hsp40 cysteine-rich domain"/>
    <property type="match status" value="1"/>
</dbReference>
<evidence type="ECO:0000313" key="1">
    <source>
        <dbReference type="EMBL" id="VAW59584.1"/>
    </source>
</evidence>
<accession>A0A3B0XTX3</accession>
<proteinExistence type="predicted"/>
<protein>
    <recommendedName>
        <fullName evidence="2">Chaperone protein DnaJ</fullName>
    </recommendedName>
</protein>
<sequence length="115" mass="12311">MKCESCKGTGITPYSVMKASCLICNGSGKLPADSKPLFNDYVSYEDEDFNVLNSKESILYKAVVEGHLCSGSKSLGSLGNKFTLMVGGKSGIGVNKYVVCDSCGNIQDITDYGEW</sequence>